<evidence type="ECO:0000256" key="4">
    <source>
        <dbReference type="ARBA" id="ARBA00022519"/>
    </source>
</evidence>
<dbReference type="NCBIfam" id="TIGR01386">
    <property type="entry name" value="cztS_silS_copS"/>
    <property type="match status" value="1"/>
</dbReference>
<dbReference type="InterPro" id="IPR004358">
    <property type="entry name" value="Sig_transdc_His_kin-like_C"/>
</dbReference>
<dbReference type="Gene3D" id="3.30.565.10">
    <property type="entry name" value="Histidine kinase-like ATPase, C-terminal domain"/>
    <property type="match status" value="1"/>
</dbReference>
<evidence type="ECO:0000259" key="15">
    <source>
        <dbReference type="PROSITE" id="PS50109"/>
    </source>
</evidence>
<feature type="domain" description="HAMP" evidence="16">
    <location>
        <begin position="169"/>
        <end position="222"/>
    </location>
</feature>
<evidence type="ECO:0000256" key="6">
    <source>
        <dbReference type="ARBA" id="ARBA00022679"/>
    </source>
</evidence>
<evidence type="ECO:0000313" key="18">
    <source>
        <dbReference type="Proteomes" id="UP000198620"/>
    </source>
</evidence>
<keyword evidence="7 14" id="KW-0812">Transmembrane</keyword>
<evidence type="ECO:0000256" key="2">
    <source>
        <dbReference type="ARBA" id="ARBA00004429"/>
    </source>
</evidence>
<dbReference type="GO" id="GO:0005524">
    <property type="term" value="F:ATP binding"/>
    <property type="evidence" value="ECO:0007669"/>
    <property type="project" value="UniProtKB-KW"/>
</dbReference>
<dbReference type="FunFam" id="1.10.287.130:FF:000001">
    <property type="entry name" value="Two-component sensor histidine kinase"/>
    <property type="match status" value="1"/>
</dbReference>
<dbReference type="FunFam" id="3.30.565.10:FF:000006">
    <property type="entry name" value="Sensor histidine kinase WalK"/>
    <property type="match status" value="1"/>
</dbReference>
<keyword evidence="3 14" id="KW-1003">Cell membrane</keyword>
<dbReference type="InterPro" id="IPR006290">
    <property type="entry name" value="CztS_silS_copS"/>
</dbReference>
<dbReference type="SUPFAM" id="SSF55874">
    <property type="entry name" value="ATPase domain of HSP90 chaperone/DNA topoisomerase II/histidine kinase"/>
    <property type="match status" value="1"/>
</dbReference>
<protein>
    <recommendedName>
        <fullName evidence="14">Sensor protein</fullName>
        <ecNumber evidence="14">2.7.13.3</ecNumber>
    </recommendedName>
</protein>
<evidence type="ECO:0000256" key="10">
    <source>
        <dbReference type="ARBA" id="ARBA00022840"/>
    </source>
</evidence>
<dbReference type="GO" id="GO:0000155">
    <property type="term" value="F:phosphorelay sensor kinase activity"/>
    <property type="evidence" value="ECO:0007669"/>
    <property type="project" value="InterPro"/>
</dbReference>
<evidence type="ECO:0000256" key="11">
    <source>
        <dbReference type="ARBA" id="ARBA00022989"/>
    </source>
</evidence>
<dbReference type="SUPFAM" id="SSF158472">
    <property type="entry name" value="HAMP domain-like"/>
    <property type="match status" value="1"/>
</dbReference>
<evidence type="ECO:0000256" key="14">
    <source>
        <dbReference type="RuleBase" id="RU364088"/>
    </source>
</evidence>
<dbReference type="PROSITE" id="PS50885">
    <property type="entry name" value="HAMP"/>
    <property type="match status" value="1"/>
</dbReference>
<keyword evidence="18" id="KW-1185">Reference proteome</keyword>
<dbReference type="CDD" id="cd00082">
    <property type="entry name" value="HisKA"/>
    <property type="match status" value="1"/>
</dbReference>
<dbReference type="PROSITE" id="PS50109">
    <property type="entry name" value="HIS_KIN"/>
    <property type="match status" value="1"/>
</dbReference>
<dbReference type="PANTHER" id="PTHR45436">
    <property type="entry name" value="SENSOR HISTIDINE KINASE YKOH"/>
    <property type="match status" value="1"/>
</dbReference>
<sequence>MLIFTSGFLYWVLITTLEQEDEQILNSRLQVLDLILRAGNIEALEREIAEENVGFPGSQYLTYSRVLDESGHTLYEAPGMNREIPPAVFPDSGASTGKTKEWRSATNRSYLLVARQTGGGDTRTLKRQIQVALDETSEEMLISRYEQYLIGVLLAVILGAAAIGIITARRGMKPLEDLTWAAERITASQLHERIDVAHWPRELVSLARAFDGMLVRLEDSFNRLSQFSADLAHELRTPINNLRGEAEVALSRPREAKEYREILASSLEEYGRLSRMIDSLLFLAKADSVQATVTCLPLDARAEIEKVIAFYEALAAEQDVRVICEGNGTIMADPILFRRVISNLLSNALHYTPAGGKISFSVHCIDGGMEVICCDSGTGIVQEHLPKIFDRFYRVSPSRSSTAEGAGLGLAIVKSIVGLHRGKIAVQSAVGKGTSVRIFFPAQPIPS</sequence>
<keyword evidence="12 14" id="KW-0902">Two-component regulatory system</keyword>
<evidence type="ECO:0000256" key="7">
    <source>
        <dbReference type="ARBA" id="ARBA00022692"/>
    </source>
</evidence>
<dbReference type="InterPro" id="IPR036890">
    <property type="entry name" value="HATPase_C_sf"/>
</dbReference>
<evidence type="ECO:0000259" key="16">
    <source>
        <dbReference type="PROSITE" id="PS50885"/>
    </source>
</evidence>
<dbReference type="InterPro" id="IPR005467">
    <property type="entry name" value="His_kinase_dom"/>
</dbReference>
<dbReference type="SMART" id="SM00304">
    <property type="entry name" value="HAMP"/>
    <property type="match status" value="1"/>
</dbReference>
<dbReference type="SUPFAM" id="SSF47384">
    <property type="entry name" value="Homodimeric domain of signal transducing histidine kinase"/>
    <property type="match status" value="1"/>
</dbReference>
<dbReference type="Pfam" id="PF00512">
    <property type="entry name" value="HisKA"/>
    <property type="match status" value="1"/>
</dbReference>
<gene>
    <name evidence="17" type="ORF">SAMN05216387_104170</name>
</gene>
<feature type="transmembrane region" description="Helical" evidence="14">
    <location>
        <begin position="148"/>
        <end position="168"/>
    </location>
</feature>
<accession>A0A1H7LUS6</accession>
<proteinExistence type="predicted"/>
<dbReference type="STRING" id="1233.SAMN05216387_104170"/>
<name>A0A1H7LUS6_9PROT</name>
<comment type="function">
    <text evidence="14">Member of a two-component regulatory system.</text>
</comment>
<keyword evidence="5" id="KW-0597">Phosphoprotein</keyword>
<dbReference type="Gene3D" id="6.10.340.10">
    <property type="match status" value="1"/>
</dbReference>
<dbReference type="PRINTS" id="PR00344">
    <property type="entry name" value="BCTRLSENSOR"/>
</dbReference>
<organism evidence="17 18">
    <name type="scientific">Nitrosovibrio tenuis</name>
    <dbReference type="NCBI Taxonomy" id="1233"/>
    <lineage>
        <taxon>Bacteria</taxon>
        <taxon>Pseudomonadati</taxon>
        <taxon>Pseudomonadota</taxon>
        <taxon>Betaproteobacteria</taxon>
        <taxon>Nitrosomonadales</taxon>
        <taxon>Nitrosomonadaceae</taxon>
        <taxon>Nitrosovibrio</taxon>
    </lineage>
</organism>
<dbReference type="GO" id="GO:0005886">
    <property type="term" value="C:plasma membrane"/>
    <property type="evidence" value="ECO:0007669"/>
    <property type="project" value="UniProtKB-SubCell"/>
</dbReference>
<evidence type="ECO:0000256" key="12">
    <source>
        <dbReference type="ARBA" id="ARBA00023012"/>
    </source>
</evidence>
<dbReference type="Pfam" id="PF00672">
    <property type="entry name" value="HAMP"/>
    <property type="match status" value="1"/>
</dbReference>
<dbReference type="SMART" id="SM00387">
    <property type="entry name" value="HATPase_c"/>
    <property type="match status" value="1"/>
</dbReference>
<dbReference type="EMBL" id="FOBH01000004">
    <property type="protein sequence ID" value="SEL02662.1"/>
    <property type="molecule type" value="Genomic_DNA"/>
</dbReference>
<dbReference type="Pfam" id="PF02518">
    <property type="entry name" value="HATPase_c"/>
    <property type="match status" value="1"/>
</dbReference>
<dbReference type="Proteomes" id="UP000198620">
    <property type="component" value="Unassembled WGS sequence"/>
</dbReference>
<keyword evidence="10 14" id="KW-0067">ATP-binding</keyword>
<keyword evidence="6 14" id="KW-0808">Transferase</keyword>
<dbReference type="InterPro" id="IPR003660">
    <property type="entry name" value="HAMP_dom"/>
</dbReference>
<evidence type="ECO:0000256" key="3">
    <source>
        <dbReference type="ARBA" id="ARBA00022475"/>
    </source>
</evidence>
<dbReference type="InterPro" id="IPR036097">
    <property type="entry name" value="HisK_dim/P_sf"/>
</dbReference>
<keyword evidence="9 14" id="KW-0418">Kinase</keyword>
<dbReference type="InterPro" id="IPR050428">
    <property type="entry name" value="TCS_sensor_his_kinase"/>
</dbReference>
<comment type="catalytic activity">
    <reaction evidence="1 14">
        <text>ATP + protein L-histidine = ADP + protein N-phospho-L-histidine.</text>
        <dbReference type="EC" id="2.7.13.3"/>
    </reaction>
</comment>
<evidence type="ECO:0000256" key="8">
    <source>
        <dbReference type="ARBA" id="ARBA00022741"/>
    </source>
</evidence>
<dbReference type="SMART" id="SM00388">
    <property type="entry name" value="HisKA"/>
    <property type="match status" value="1"/>
</dbReference>
<dbReference type="AlphaFoldDB" id="A0A1H7LUS6"/>
<evidence type="ECO:0000256" key="1">
    <source>
        <dbReference type="ARBA" id="ARBA00000085"/>
    </source>
</evidence>
<evidence type="ECO:0000313" key="17">
    <source>
        <dbReference type="EMBL" id="SEL02662.1"/>
    </source>
</evidence>
<dbReference type="Gene3D" id="1.10.287.130">
    <property type="match status" value="1"/>
</dbReference>
<evidence type="ECO:0000256" key="5">
    <source>
        <dbReference type="ARBA" id="ARBA00022553"/>
    </source>
</evidence>
<dbReference type="PANTHER" id="PTHR45436:SF15">
    <property type="entry name" value="SENSOR HISTIDINE KINASE CUSS"/>
    <property type="match status" value="1"/>
</dbReference>
<keyword evidence="8 14" id="KW-0547">Nucleotide-binding</keyword>
<dbReference type="CDD" id="cd06225">
    <property type="entry name" value="HAMP"/>
    <property type="match status" value="1"/>
</dbReference>
<dbReference type="InterPro" id="IPR003594">
    <property type="entry name" value="HATPase_dom"/>
</dbReference>
<dbReference type="EC" id="2.7.13.3" evidence="14"/>
<reference evidence="17 18" key="1">
    <citation type="submission" date="2016-10" db="EMBL/GenBank/DDBJ databases">
        <authorList>
            <person name="de Groot N.N."/>
        </authorList>
    </citation>
    <scope>NUCLEOTIDE SEQUENCE [LARGE SCALE GENOMIC DNA]</scope>
    <source>
        <strain evidence="17 18">Nv1</strain>
    </source>
</reference>
<feature type="domain" description="Histidine kinase" evidence="15">
    <location>
        <begin position="230"/>
        <end position="444"/>
    </location>
</feature>
<comment type="subcellular location">
    <subcellularLocation>
        <location evidence="2">Cell inner membrane</location>
        <topology evidence="2">Multi-pass membrane protein</topology>
    </subcellularLocation>
</comment>
<dbReference type="InterPro" id="IPR003661">
    <property type="entry name" value="HisK_dim/P_dom"/>
</dbReference>
<keyword evidence="11 14" id="KW-1133">Transmembrane helix</keyword>
<evidence type="ECO:0000256" key="9">
    <source>
        <dbReference type="ARBA" id="ARBA00022777"/>
    </source>
</evidence>
<keyword evidence="13 14" id="KW-0472">Membrane</keyword>
<keyword evidence="4 14" id="KW-0997">Cell inner membrane</keyword>
<evidence type="ECO:0000256" key="13">
    <source>
        <dbReference type="ARBA" id="ARBA00023136"/>
    </source>
</evidence>